<dbReference type="EMBL" id="QICM01000004">
    <property type="protein sequence ID" value="PXV68728.1"/>
    <property type="molecule type" value="Genomic_DNA"/>
</dbReference>
<feature type="transmembrane region" description="Helical" evidence="3">
    <location>
        <begin position="21"/>
        <end position="42"/>
    </location>
</feature>
<dbReference type="Proteomes" id="UP000198612">
    <property type="component" value="Unassembled WGS sequence"/>
</dbReference>
<evidence type="ECO:0000313" key="10">
    <source>
        <dbReference type="EMBL" id="TDX42463.1"/>
    </source>
</evidence>
<evidence type="ECO:0000313" key="11">
    <source>
        <dbReference type="Proteomes" id="UP000198612"/>
    </source>
</evidence>
<sequence length="178" mass="19349">MEGRENIQEHLKKIKLRSLDTRSLSFLALFIAFTAVATYLHIPSPSSSYFNLGEVAIYTIALTFGAKAGGIAGGFGSALMDIILGYSIWAPFTFVIKGLEGLLVGKIASQDKEQKIDRKIFAIIVGGNVMIIGYALAKAFLLSWAVVLPEIGIDFAQMLIGGVLAIPLSHHLDNYFRK</sequence>
<evidence type="ECO:0000313" key="15">
    <source>
        <dbReference type="Proteomes" id="UP000295472"/>
    </source>
</evidence>
<dbReference type="Gene3D" id="1.10.1760.20">
    <property type="match status" value="1"/>
</dbReference>
<dbReference type="Proteomes" id="UP000295472">
    <property type="component" value="Unassembled WGS sequence"/>
</dbReference>
<evidence type="ECO:0000313" key="14">
    <source>
        <dbReference type="Proteomes" id="UP000247389"/>
    </source>
</evidence>
<dbReference type="InterPro" id="IPR009825">
    <property type="entry name" value="ECF_substrate-spec-like"/>
</dbReference>
<keyword evidence="3" id="KW-0472">Membrane</keyword>
<dbReference type="EMBL" id="FMYT01000006">
    <property type="protein sequence ID" value="SDC44572.1"/>
    <property type="molecule type" value="Genomic_DNA"/>
</dbReference>
<dbReference type="RefSeq" id="WP_073160372.1">
    <property type="nucleotide sequence ID" value="NZ_FMYT01000006.1"/>
</dbReference>
<dbReference type="EMBL" id="FNEH01000026">
    <property type="protein sequence ID" value="SDJ07574.1"/>
    <property type="molecule type" value="Genomic_DNA"/>
</dbReference>
<evidence type="ECO:0000313" key="8">
    <source>
        <dbReference type="EMBL" id="SET13388.1"/>
    </source>
</evidence>
<reference evidence="9 16" key="4">
    <citation type="submission" date="2019-03" db="EMBL/GenBank/DDBJ databases">
        <title>Deep subsurface shale carbon reservoir microbial communities from Ohio and West Virginia, USA.</title>
        <authorList>
            <person name="Wrighton K."/>
        </authorList>
    </citation>
    <scope>NUCLEOTIDE SEQUENCE [LARGE SCALE GENOMIC DNA]</scope>
    <source>
        <strain evidence="9 16">UTICA-S4D12</strain>
    </source>
</reference>
<reference evidence="7 12" key="2">
    <citation type="submission" date="2016-10" db="EMBL/GenBank/DDBJ databases">
        <authorList>
            <person name="de Groot N.N."/>
        </authorList>
    </citation>
    <scope>NUCLEOTIDE SEQUENCE [LARGE SCALE GENOMIC DNA]</scope>
    <source>
        <strain evidence="7 12">WG7</strain>
    </source>
</reference>
<dbReference type="AlphaFoldDB" id="A0A1G6LMQ9"/>
<accession>A0A1G6LMQ9</accession>
<evidence type="ECO:0000256" key="2">
    <source>
        <dbReference type="ARBA" id="ARBA00022989"/>
    </source>
</evidence>
<organism evidence="5 17">
    <name type="scientific">Halanaerobium congolense</name>
    <dbReference type="NCBI Taxonomy" id="54121"/>
    <lineage>
        <taxon>Bacteria</taxon>
        <taxon>Bacillati</taxon>
        <taxon>Bacillota</taxon>
        <taxon>Clostridia</taxon>
        <taxon>Halanaerobiales</taxon>
        <taxon>Halanaerobiaceae</taxon>
        <taxon>Halanaerobium</taxon>
    </lineage>
</organism>
<evidence type="ECO:0000313" key="7">
    <source>
        <dbReference type="EMBL" id="SDJ07574.1"/>
    </source>
</evidence>
<dbReference type="EMBL" id="FOHG01000029">
    <property type="protein sequence ID" value="SET13388.1"/>
    <property type="molecule type" value="Genomic_DNA"/>
</dbReference>
<dbReference type="PANTHER" id="PTHR37815:SF3">
    <property type="entry name" value="UPF0397 PROTEIN SPR0429"/>
    <property type="match status" value="1"/>
</dbReference>
<keyword evidence="13" id="KW-1185">Reference proteome</keyword>
<dbReference type="STRING" id="54121.SAMN04515653_12624"/>
<reference evidence="4 14" key="3">
    <citation type="submission" date="2018-04" db="EMBL/GenBank/DDBJ databases">
        <title>Subsurface microbial communities from deep shales in Ohio and West Virginia, USA.</title>
        <authorList>
            <person name="Wrighton K."/>
        </authorList>
    </citation>
    <scope>NUCLEOTIDE SEQUENCE [LARGE SCALE GENOMIC DNA]</scope>
    <source>
        <strain evidence="10 15">DSMZ 11287</strain>
        <strain evidence="4 14">MSL28</strain>
    </source>
</reference>
<evidence type="ECO:0000313" key="17">
    <source>
        <dbReference type="Proteomes" id="UP000324896"/>
    </source>
</evidence>
<evidence type="ECO:0000313" key="6">
    <source>
        <dbReference type="EMBL" id="SDF87890.1"/>
    </source>
</evidence>
<dbReference type="GeneID" id="57013092"/>
<keyword evidence="1 3" id="KW-0812">Transmembrane</keyword>
<dbReference type="Proteomes" id="UP000198945">
    <property type="component" value="Unassembled WGS sequence"/>
</dbReference>
<dbReference type="Pfam" id="PF07155">
    <property type="entry name" value="ECF-ribofla_trS"/>
    <property type="match status" value="1"/>
</dbReference>
<dbReference type="Proteomes" id="UP000247389">
    <property type="component" value="Unassembled WGS sequence"/>
</dbReference>
<evidence type="ECO:0000313" key="12">
    <source>
        <dbReference type="Proteomes" id="UP000198945"/>
    </source>
</evidence>
<dbReference type="EMBL" id="SOAA01000018">
    <property type="protein sequence ID" value="TDS29162.1"/>
    <property type="molecule type" value="Genomic_DNA"/>
</dbReference>
<keyword evidence="2 3" id="KW-1133">Transmembrane helix</keyword>
<proteinExistence type="predicted"/>
<dbReference type="EMBL" id="SOEF01000020">
    <property type="protein sequence ID" value="TDX42463.1"/>
    <property type="molecule type" value="Genomic_DNA"/>
</dbReference>
<dbReference type="OrthoDB" id="411368at2"/>
<evidence type="ECO:0000313" key="16">
    <source>
        <dbReference type="Proteomes" id="UP000295758"/>
    </source>
</evidence>
<evidence type="ECO:0000256" key="3">
    <source>
        <dbReference type="SAM" id="Phobius"/>
    </source>
</evidence>
<dbReference type="GO" id="GO:0016020">
    <property type="term" value="C:membrane"/>
    <property type="evidence" value="ECO:0007669"/>
    <property type="project" value="InterPro"/>
</dbReference>
<gene>
    <name evidence="9" type="ORF">BY453_11847</name>
    <name evidence="10" type="ORF">C7954_12051</name>
    <name evidence="4" type="ORF">C8C78_104115</name>
    <name evidence="5" type="ORF">SAMN04488597_106112</name>
    <name evidence="6" type="ORF">SAMN04488598_12911</name>
    <name evidence="8" type="ORF">SAMN04515652_12911</name>
    <name evidence="7" type="ORF">SAMN04515654_12624</name>
</gene>
<dbReference type="Proteomes" id="UP000199519">
    <property type="component" value="Unassembled WGS sequence"/>
</dbReference>
<evidence type="ECO:0000313" key="9">
    <source>
        <dbReference type="EMBL" id="TDS29162.1"/>
    </source>
</evidence>
<evidence type="ECO:0000313" key="5">
    <source>
        <dbReference type="EMBL" id="SDC44572.1"/>
    </source>
</evidence>
<dbReference type="PANTHER" id="PTHR37815">
    <property type="entry name" value="UPF0397 PROTEIN BC_2624-RELATED"/>
    <property type="match status" value="1"/>
</dbReference>
<evidence type="ECO:0000313" key="4">
    <source>
        <dbReference type="EMBL" id="PXV68728.1"/>
    </source>
</evidence>
<evidence type="ECO:0000313" key="13">
    <source>
        <dbReference type="Proteomes" id="UP000199519"/>
    </source>
</evidence>
<name>A0A1G6LMQ9_9FIRM</name>
<dbReference type="Proteomes" id="UP000324896">
    <property type="component" value="Unassembled WGS sequence"/>
</dbReference>
<dbReference type="EMBL" id="FNBJ01000029">
    <property type="protein sequence ID" value="SDF87890.1"/>
    <property type="molecule type" value="Genomic_DNA"/>
</dbReference>
<reference evidence="11 13" key="1">
    <citation type="submission" date="2016-10" db="EMBL/GenBank/DDBJ databases">
        <authorList>
            <person name="Varghese N."/>
            <person name="Submissions S."/>
        </authorList>
    </citation>
    <scope>NUCLEOTIDE SEQUENCE [LARGE SCALE GENOMIC DNA]</scope>
    <source>
        <strain evidence="5 17">WG10</strain>
        <strain evidence="6 13">WG2</strain>
        <strain evidence="8 11">WG5</strain>
    </source>
</reference>
<protein>
    <submittedName>
        <fullName evidence="4">Putative membrane protein</fullName>
    </submittedName>
    <submittedName>
        <fullName evidence="5">Uncharacterized membrane protein</fullName>
    </submittedName>
</protein>
<dbReference type="Proteomes" id="UP000295758">
    <property type="component" value="Unassembled WGS sequence"/>
</dbReference>
<feature type="transmembrane region" description="Helical" evidence="3">
    <location>
        <begin position="120"/>
        <end position="145"/>
    </location>
</feature>
<evidence type="ECO:0000256" key="1">
    <source>
        <dbReference type="ARBA" id="ARBA00022692"/>
    </source>
</evidence>
<feature type="transmembrane region" description="Helical" evidence="3">
    <location>
        <begin position="151"/>
        <end position="168"/>
    </location>
</feature>